<dbReference type="GO" id="GO:0007059">
    <property type="term" value="P:chromosome segregation"/>
    <property type="evidence" value="ECO:0007669"/>
    <property type="project" value="UniProtKB-KW"/>
</dbReference>
<dbReference type="GO" id="GO:0007064">
    <property type="term" value="P:mitotic sister chromatid cohesion"/>
    <property type="evidence" value="ECO:0007669"/>
    <property type="project" value="InterPro"/>
</dbReference>
<evidence type="ECO:0000313" key="8">
    <source>
        <dbReference type="EMBL" id="AMD22218.1"/>
    </source>
</evidence>
<dbReference type="GO" id="GO:0005634">
    <property type="term" value="C:nucleus"/>
    <property type="evidence" value="ECO:0007669"/>
    <property type="project" value="UniProtKB-SubCell"/>
</dbReference>
<evidence type="ECO:0000256" key="7">
    <source>
        <dbReference type="ARBA" id="ARBA00023306"/>
    </source>
</evidence>
<dbReference type="AlphaFoldDB" id="A0A120K2P8"/>
<sequence length="624" mass="72136">MSFNLQKYQKSLVYKLADEYLLQAHAVAGRVNSEESLKEYYTLVQQAIRGYQYVKEGFQLSLEQDFQVTVALVSVLLDETHEIELAEQYLNSLHTRLQRTTYTDHKYVIQFYLLYQVPMHKNSVPEIKNAVRGLGRLIASIEENEPWRLVFQYCRVALMEKSYTSSKNPDHITEEYCSIIEQCAVSKSELYGFAVCSFVTFLLSKSLPIDGGVLDKLKNLRQNDSTTPKLRLWGLLLDLLVAIKLDENITVLLTDFKEFFSHYKSELDNSSEKLSLQVKHGLELALDLPFFNYTDCKNILLLFQSVSYLTNCYSKKSNFSTKFLPKVLKSTAELKSSFQRKTSVSRLSYLRSIYDSMIELCHFYQMWEFMILSGPVKGEFPQFSDPDYYTLLEAMNSHMAIENESEHVTSLYKSIIRSKNLEVRLIAMIHNHVFCVSQLSKCQHQPEVISDLTHKVNDSWKQLVSSFQNSILCHNRTWQCTIACLWIISRFEPFTGRPLPKDDEKEVQFYMDQLNGFFSQNALLPEIQCHSLNESEIGQYTLKKSLLLHFILNYLGGSILVSDINDRCNLSASCFQISKNQHMPFIRYLGGIWHLMNCAVTMNGKELAITRAKLENLVKELGKS</sequence>
<dbReference type="RefSeq" id="XP_017989214.1">
    <property type="nucleotide sequence ID" value="XM_018133623.1"/>
</dbReference>
<dbReference type="GO" id="GO:0051301">
    <property type="term" value="P:cell division"/>
    <property type="evidence" value="ECO:0007669"/>
    <property type="project" value="UniProtKB-KW"/>
</dbReference>
<evidence type="ECO:0000256" key="6">
    <source>
        <dbReference type="ARBA" id="ARBA00023242"/>
    </source>
</evidence>
<proteinExistence type="inferred from homology"/>
<dbReference type="Proteomes" id="UP000243052">
    <property type="component" value="Chromosome vii"/>
</dbReference>
<accession>A0A120K2P8</accession>
<evidence type="ECO:0000256" key="5">
    <source>
        <dbReference type="ARBA" id="ARBA00022829"/>
    </source>
</evidence>
<dbReference type="EMBL" id="CP014247">
    <property type="protein sequence ID" value="AMD22218.1"/>
    <property type="molecule type" value="Genomic_DNA"/>
</dbReference>
<comment type="subcellular location">
    <subcellularLocation>
        <location evidence="1">Nucleus</location>
    </subcellularLocation>
</comment>
<gene>
    <name evidence="8" type="ORF">AW171_hschr74242</name>
</gene>
<keyword evidence="5" id="KW-0159">Chromosome partition</keyword>
<keyword evidence="6" id="KW-0539">Nucleus</keyword>
<evidence type="ECO:0000256" key="3">
    <source>
        <dbReference type="ARBA" id="ARBA00022618"/>
    </source>
</evidence>
<keyword evidence="3" id="KW-0132">Cell division</keyword>
<dbReference type="GeneID" id="28725561"/>
<dbReference type="InterPro" id="IPR019440">
    <property type="entry name" value="MAU2"/>
</dbReference>
<dbReference type="OrthoDB" id="4062938at2759"/>
<keyword evidence="9" id="KW-1185">Reference proteome</keyword>
<evidence type="ECO:0000256" key="4">
    <source>
        <dbReference type="ARBA" id="ARBA00022776"/>
    </source>
</evidence>
<evidence type="ECO:0000256" key="2">
    <source>
        <dbReference type="ARBA" id="ARBA00008585"/>
    </source>
</evidence>
<comment type="similarity">
    <text evidence="2">Belongs to the SCC4/mau-2 family.</text>
</comment>
<evidence type="ECO:0000256" key="1">
    <source>
        <dbReference type="ARBA" id="ARBA00004123"/>
    </source>
</evidence>
<evidence type="ECO:0000313" key="9">
    <source>
        <dbReference type="Proteomes" id="UP000243052"/>
    </source>
</evidence>
<name>A0A120K2P8_9SACH</name>
<reference evidence="8 9" key="1">
    <citation type="submission" date="2016-01" db="EMBL/GenBank/DDBJ databases">
        <title>Genome sequence of the yeast Holleya sinecauda.</title>
        <authorList>
            <person name="Dietrich F.S."/>
        </authorList>
    </citation>
    <scope>NUCLEOTIDE SEQUENCE [LARGE SCALE GENOMIC DNA]</scope>
    <source>
        <strain evidence="8 9">ATCC 58844</strain>
    </source>
</reference>
<protein>
    <submittedName>
        <fullName evidence="8">HGL122Cp</fullName>
    </submittedName>
</protein>
<dbReference type="STRING" id="45286.A0A120K2P8"/>
<keyword evidence="7" id="KW-0131">Cell cycle</keyword>
<keyword evidence="4" id="KW-0498">Mitosis</keyword>
<dbReference type="Pfam" id="PF10345">
    <property type="entry name" value="Cohesin_load"/>
    <property type="match status" value="1"/>
</dbReference>
<organism evidence="8 9">
    <name type="scientific">Eremothecium sinecaudum</name>
    <dbReference type="NCBI Taxonomy" id="45286"/>
    <lineage>
        <taxon>Eukaryota</taxon>
        <taxon>Fungi</taxon>
        <taxon>Dikarya</taxon>
        <taxon>Ascomycota</taxon>
        <taxon>Saccharomycotina</taxon>
        <taxon>Saccharomycetes</taxon>
        <taxon>Saccharomycetales</taxon>
        <taxon>Saccharomycetaceae</taxon>
        <taxon>Eremothecium</taxon>
    </lineage>
</organism>